<dbReference type="Proteomes" id="UP001203036">
    <property type="component" value="Unassembled WGS sequence"/>
</dbReference>
<organism evidence="1 2">
    <name type="scientific">Lutimaribacter degradans</name>
    <dbReference type="NCBI Taxonomy" id="2945989"/>
    <lineage>
        <taxon>Bacteria</taxon>
        <taxon>Pseudomonadati</taxon>
        <taxon>Pseudomonadota</taxon>
        <taxon>Alphaproteobacteria</taxon>
        <taxon>Rhodobacterales</taxon>
        <taxon>Roseobacteraceae</taxon>
        <taxon>Lutimaribacter</taxon>
    </lineage>
</organism>
<accession>A0ACC5ZZX2</accession>
<gene>
    <name evidence="1" type="ORF">M8744_14185</name>
</gene>
<comment type="caution">
    <text evidence="1">The sequence shown here is derived from an EMBL/GenBank/DDBJ whole genome shotgun (WGS) entry which is preliminary data.</text>
</comment>
<keyword evidence="2" id="KW-1185">Reference proteome</keyword>
<name>A0ACC5ZZX2_9RHOB</name>
<evidence type="ECO:0000313" key="1">
    <source>
        <dbReference type="EMBL" id="MCM2563301.1"/>
    </source>
</evidence>
<reference evidence="1" key="1">
    <citation type="submission" date="2022-06" db="EMBL/GenBank/DDBJ databases">
        <title>Lutimaribacter sp. EGI FJ00013, a novel bacterium isolated from a salt lake sediment enrichment.</title>
        <authorList>
            <person name="Gao L."/>
            <person name="Fang B.-Z."/>
            <person name="Li W.-J."/>
        </authorList>
    </citation>
    <scope>NUCLEOTIDE SEQUENCE</scope>
    <source>
        <strain evidence="1">EGI FJ00013</strain>
    </source>
</reference>
<protein>
    <submittedName>
        <fullName evidence="1">Hint domain-containing protein</fullName>
    </submittedName>
</protein>
<dbReference type="EMBL" id="JAMQGO010000010">
    <property type="protein sequence ID" value="MCM2563301.1"/>
    <property type="molecule type" value="Genomic_DNA"/>
</dbReference>
<sequence>MERARPKPTMSQMADFHQVRQEAPRRRVDIAWLRRNGDIALATQAIPAVPIFEDCFAAFAHGTLIQTQLGPVAIEDILPGDQVLTLDHGTQPVLWRGSLTCVPSNQDRCRSLTRVTADGFGIGRPARDLLIGPGGRILRQAPRGLAGAGCAQALVSVSSLQDGASVIAVSPPGPAQLYHLCLPVHAVLRAGGLDMESCHPGISLRSTLPDSRALAQFLALFPYIDQPGDFGPLSYPRLPGKALQDAPVA</sequence>
<proteinExistence type="predicted"/>
<evidence type="ECO:0000313" key="2">
    <source>
        <dbReference type="Proteomes" id="UP001203036"/>
    </source>
</evidence>